<reference evidence="1 2" key="1">
    <citation type="submission" date="2020-08" db="EMBL/GenBank/DDBJ databases">
        <title>Sequencing the genomes of 1000 actinobacteria strains.</title>
        <authorList>
            <person name="Klenk H.-P."/>
        </authorList>
    </citation>
    <scope>NUCLEOTIDE SEQUENCE [LARGE SCALE GENOMIC DNA]</scope>
    <source>
        <strain evidence="1 2">DSM 24947</strain>
    </source>
</reference>
<evidence type="ECO:0000313" key="2">
    <source>
        <dbReference type="Proteomes" id="UP000573729"/>
    </source>
</evidence>
<proteinExistence type="predicted"/>
<keyword evidence="2" id="KW-1185">Reference proteome</keyword>
<sequence length="39" mass="4397">MIRTVALRLRTAWGSLSEVRSDDRGDVPGWVLITLVNRS</sequence>
<evidence type="ECO:0000313" key="1">
    <source>
        <dbReference type="EMBL" id="MBB4666939.1"/>
    </source>
</evidence>
<organism evidence="1 2">
    <name type="scientific">Microbacterium marinum</name>
    <dbReference type="NCBI Taxonomy" id="421115"/>
    <lineage>
        <taxon>Bacteria</taxon>
        <taxon>Bacillati</taxon>
        <taxon>Actinomycetota</taxon>
        <taxon>Actinomycetes</taxon>
        <taxon>Micrococcales</taxon>
        <taxon>Microbacteriaceae</taxon>
        <taxon>Microbacterium</taxon>
    </lineage>
</organism>
<dbReference type="AlphaFoldDB" id="A0A7W7FL20"/>
<gene>
    <name evidence="1" type="ORF">BKA24_001648</name>
</gene>
<protein>
    <submittedName>
        <fullName evidence="1">Uncharacterized protein</fullName>
    </submittedName>
</protein>
<dbReference type="Proteomes" id="UP000573729">
    <property type="component" value="Unassembled WGS sequence"/>
</dbReference>
<name>A0A7W7FL20_9MICO</name>
<comment type="caution">
    <text evidence="1">The sequence shown here is derived from an EMBL/GenBank/DDBJ whole genome shotgun (WGS) entry which is preliminary data.</text>
</comment>
<accession>A0A7W7FL20</accession>
<dbReference type="EMBL" id="JACHMD010000001">
    <property type="protein sequence ID" value="MBB4666939.1"/>
    <property type="molecule type" value="Genomic_DNA"/>
</dbReference>